<gene>
    <name evidence="2" type="ORF">ADU74_09290</name>
</gene>
<evidence type="ECO:0000313" key="2">
    <source>
        <dbReference type="EMBL" id="KOA85915.1"/>
    </source>
</evidence>
<dbReference type="EMBL" id="LGVR01000051">
    <property type="protein sequence ID" value="KOA85915.1"/>
    <property type="molecule type" value="Genomic_DNA"/>
</dbReference>
<keyword evidence="1" id="KW-0812">Transmembrane</keyword>
<accession>A0A9Q1UY94</accession>
<dbReference type="AlphaFoldDB" id="A0A9Q1UY94"/>
<keyword evidence="1" id="KW-1133">Transmembrane helix</keyword>
<proteinExistence type="predicted"/>
<comment type="caution">
    <text evidence="2">The sequence shown here is derived from an EMBL/GenBank/DDBJ whole genome shotgun (WGS) entry which is preliminary data.</text>
</comment>
<dbReference type="RefSeq" id="WP_013721015.1">
    <property type="nucleotide sequence ID" value="NZ_LGVP01000079.1"/>
</dbReference>
<evidence type="ECO:0000256" key="1">
    <source>
        <dbReference type="SAM" id="Phobius"/>
    </source>
</evidence>
<dbReference type="Pfam" id="PF13057">
    <property type="entry name" value="DUF3919"/>
    <property type="match status" value="1"/>
</dbReference>
<organism evidence="2 3">
    <name type="scientific">Clostridium botulinum</name>
    <dbReference type="NCBI Taxonomy" id="1491"/>
    <lineage>
        <taxon>Bacteria</taxon>
        <taxon>Bacillati</taxon>
        <taxon>Bacillota</taxon>
        <taxon>Clostridia</taxon>
        <taxon>Eubacteriales</taxon>
        <taxon>Clostridiaceae</taxon>
        <taxon>Clostridium</taxon>
    </lineage>
</organism>
<feature type="transmembrane region" description="Helical" evidence="1">
    <location>
        <begin position="7"/>
        <end position="27"/>
    </location>
</feature>
<protein>
    <recommendedName>
        <fullName evidence="4">DUF3919 family protein</fullName>
    </recommendedName>
</protein>
<keyword evidence="1" id="KW-0472">Membrane</keyword>
<dbReference type="Proteomes" id="UP000037540">
    <property type="component" value="Unassembled WGS sequence"/>
</dbReference>
<name>A0A9Q1UY94_CLOBO</name>
<reference evidence="2 3" key="1">
    <citation type="submission" date="2015-07" db="EMBL/GenBank/DDBJ databases">
        <title>Draft genome sequences of 17 French Clostridium botulinum group III.</title>
        <authorList>
            <person name="Woudstra C."/>
            <person name="Le Marechal C."/>
            <person name="Souillard R."/>
            <person name="Bayon-Auboyer M.-H."/>
            <person name="Dessouter D."/>
            <person name="Fach P."/>
        </authorList>
    </citation>
    <scope>NUCLEOTIDE SEQUENCE [LARGE SCALE GENOMIC DNA]</scope>
    <source>
        <strain evidence="2 3">12LNRI-CD</strain>
    </source>
</reference>
<evidence type="ECO:0008006" key="4">
    <source>
        <dbReference type="Google" id="ProtNLM"/>
    </source>
</evidence>
<sequence>MKKYIKYLVATIIVILIWAILIVLNTFNTTYDKLTVVENKATALNFLNISIPKKIAIYTNFYSKTVITNKLDIDEILDSINVIRTSSLNKNKIVESDNSSYTVNGKIFYNNNKIDNFSLNNKLIFNNKTYNGSSYLINTLHRKLFNYFNTYEHLIDILRTKSSSVEHIEKELSFFLDDKGKENLAKKLTKLEPMDDKSKLNETSIKDKKLYTMKIKINKDLKYKTNNLIFMDVYKNYVIIEFLAEDNGKKSIWRKP</sequence>
<dbReference type="InterPro" id="IPR025031">
    <property type="entry name" value="DUF3919"/>
</dbReference>
<evidence type="ECO:0000313" key="3">
    <source>
        <dbReference type="Proteomes" id="UP000037540"/>
    </source>
</evidence>